<organism evidence="1 2">
    <name type="scientific">Colletotrichum navitas</name>
    <dbReference type="NCBI Taxonomy" id="681940"/>
    <lineage>
        <taxon>Eukaryota</taxon>
        <taxon>Fungi</taxon>
        <taxon>Dikarya</taxon>
        <taxon>Ascomycota</taxon>
        <taxon>Pezizomycotina</taxon>
        <taxon>Sordariomycetes</taxon>
        <taxon>Hypocreomycetidae</taxon>
        <taxon>Glomerellales</taxon>
        <taxon>Glomerellaceae</taxon>
        <taxon>Colletotrichum</taxon>
        <taxon>Colletotrichum graminicola species complex</taxon>
    </lineage>
</organism>
<sequence>MTYKRSLVEGCRRRGVAKRTSRRLTSDLQTLTGPELQHSYLPTTLADRLGTILFDVLQIPASTQPLRHSLPTQ</sequence>
<dbReference type="EMBL" id="JAHLJV010000004">
    <property type="protein sequence ID" value="KAK1598637.1"/>
    <property type="molecule type" value="Genomic_DNA"/>
</dbReference>
<name>A0AAD8V8V3_9PEZI</name>
<reference evidence="1" key="1">
    <citation type="submission" date="2021-06" db="EMBL/GenBank/DDBJ databases">
        <title>Comparative genomics, transcriptomics and evolutionary studies reveal genomic signatures of adaptation to plant cell wall in hemibiotrophic fungi.</title>
        <authorList>
            <consortium name="DOE Joint Genome Institute"/>
            <person name="Baroncelli R."/>
            <person name="Diaz J.F."/>
            <person name="Benocci T."/>
            <person name="Peng M."/>
            <person name="Battaglia E."/>
            <person name="Haridas S."/>
            <person name="Andreopoulos W."/>
            <person name="Labutti K."/>
            <person name="Pangilinan J."/>
            <person name="Floch G.L."/>
            <person name="Makela M.R."/>
            <person name="Henrissat B."/>
            <person name="Grigoriev I.V."/>
            <person name="Crouch J.A."/>
            <person name="De Vries R.P."/>
            <person name="Sukno S.A."/>
            <person name="Thon M.R."/>
        </authorList>
    </citation>
    <scope>NUCLEOTIDE SEQUENCE</scope>
    <source>
        <strain evidence="1">CBS 125086</strain>
    </source>
</reference>
<dbReference type="RefSeq" id="XP_060419314.1">
    <property type="nucleotide sequence ID" value="XM_060551850.1"/>
</dbReference>
<evidence type="ECO:0000313" key="1">
    <source>
        <dbReference type="EMBL" id="KAK1598637.1"/>
    </source>
</evidence>
<dbReference type="AlphaFoldDB" id="A0AAD8V8V3"/>
<dbReference type="GeneID" id="85436090"/>
<protein>
    <submittedName>
        <fullName evidence="1">Uncharacterized protein</fullName>
    </submittedName>
</protein>
<proteinExistence type="predicted"/>
<keyword evidence="2" id="KW-1185">Reference proteome</keyword>
<accession>A0AAD8V8V3</accession>
<gene>
    <name evidence="1" type="ORF">LY79DRAFT_250660</name>
</gene>
<dbReference type="Proteomes" id="UP001230504">
    <property type="component" value="Unassembled WGS sequence"/>
</dbReference>
<comment type="caution">
    <text evidence="1">The sequence shown here is derived from an EMBL/GenBank/DDBJ whole genome shotgun (WGS) entry which is preliminary data.</text>
</comment>
<evidence type="ECO:0000313" key="2">
    <source>
        <dbReference type="Proteomes" id="UP001230504"/>
    </source>
</evidence>